<dbReference type="EMBL" id="KB021143">
    <property type="protein sequence ID" value="ELA25440.1"/>
    <property type="molecule type" value="Genomic_DNA"/>
</dbReference>
<evidence type="ECO:0000256" key="1">
    <source>
        <dbReference type="SAM" id="MobiDB-lite"/>
    </source>
</evidence>
<keyword evidence="4" id="KW-1185">Reference proteome</keyword>
<feature type="compositionally biased region" description="Polar residues" evidence="1">
    <location>
        <begin position="54"/>
        <end position="66"/>
    </location>
</feature>
<protein>
    <submittedName>
        <fullName evidence="2">Uncharacterized protein</fullName>
    </submittedName>
</protein>
<feature type="region of interest" description="Disordered" evidence="1">
    <location>
        <begin position="22"/>
        <end position="68"/>
    </location>
</feature>
<dbReference type="AlphaFoldDB" id="L2FGZ5"/>
<sequence length="134" mass="14958">MAHHGCLGAGCVKQDRDLAVTESVAKHQTVKSSPAPTSGNGSHGPESQTKETQETASKSSKNSSMFPGQPIDKASRYCASHQNPWIRWDLVRVERLQCEFCHKFQTEYVFQCKGCKIKACNVCRRKRGFRGPQM</sequence>
<dbReference type="Proteomes" id="UP000011096">
    <property type="component" value="Unassembled WGS sequence"/>
</dbReference>
<gene>
    <name evidence="2" type="ORF">CGGC5_13383</name>
    <name evidence="3" type="ORF">CGGC5_v012232</name>
</gene>
<name>L2FGZ5_COLFN</name>
<dbReference type="InParanoid" id="L2FGZ5"/>
<feature type="compositionally biased region" description="Polar residues" evidence="1">
    <location>
        <begin position="30"/>
        <end position="40"/>
    </location>
</feature>
<dbReference type="EMBL" id="ANPB02000007">
    <property type="protein sequence ID" value="KAF4479058.1"/>
    <property type="molecule type" value="Genomic_DNA"/>
</dbReference>
<reference evidence="2" key="1">
    <citation type="submission" date="2012-08" db="EMBL/GenBank/DDBJ databases">
        <title>Genome analysis of Colletotrichum orbiculare and Colletotrichum fructicola.</title>
        <authorList>
            <person name="Gan P.H.P."/>
            <person name="Ikeda K."/>
            <person name="Irieda H."/>
            <person name="Narusaka M."/>
            <person name="O'Connell R.J."/>
            <person name="Narusaka Y."/>
            <person name="Takano Y."/>
            <person name="Kubo Y."/>
            <person name="Shirasu K."/>
        </authorList>
    </citation>
    <scope>NUCLEOTIDE SEQUENCE</scope>
    <source>
        <strain evidence="2">Nara gc5</strain>
    </source>
</reference>
<accession>L2FGZ5</accession>
<evidence type="ECO:0000313" key="4">
    <source>
        <dbReference type="Proteomes" id="UP000011096"/>
    </source>
</evidence>
<evidence type="ECO:0000313" key="3">
    <source>
        <dbReference type="EMBL" id="KAF4479058.1"/>
    </source>
</evidence>
<dbReference type="HOGENOM" id="CLU_1896065_0_0_1"/>
<dbReference type="OrthoDB" id="9977870at2759"/>
<evidence type="ECO:0000313" key="2">
    <source>
        <dbReference type="EMBL" id="ELA25440.1"/>
    </source>
</evidence>
<reference evidence="3 4" key="2">
    <citation type="submission" date="2012-08" db="EMBL/GenBank/DDBJ databases">
        <authorList>
            <person name="Gan P.H.P."/>
            <person name="Ikeda K."/>
            <person name="Irieda H."/>
            <person name="Narusaka M."/>
            <person name="O'Connell R.J."/>
            <person name="Narusaka Y."/>
            <person name="Takano Y."/>
            <person name="Kubo Y."/>
            <person name="Shirasu K."/>
        </authorList>
    </citation>
    <scope>NUCLEOTIDE SEQUENCE [LARGE SCALE GENOMIC DNA]</scope>
    <source>
        <strain evidence="3 4">Nara gc5</strain>
    </source>
</reference>
<reference evidence="3 4" key="3">
    <citation type="submission" date="2020-04" db="EMBL/GenBank/DDBJ databases">
        <title>Genome sequencing and assembly of multiple isolates from the Colletotrichum gloeosporioides species complex.</title>
        <authorList>
            <person name="Gan P."/>
            <person name="Shirasu K."/>
        </authorList>
    </citation>
    <scope>NUCLEOTIDE SEQUENCE [LARGE SCALE GENOMIC DNA]</scope>
    <source>
        <strain evidence="3 4">Nara gc5</strain>
    </source>
</reference>
<proteinExistence type="predicted"/>
<organism evidence="2">
    <name type="scientific">Colletotrichum fructicola (strain Nara gc5)</name>
    <name type="common">Anthracnose fungus</name>
    <name type="synonym">Colletotrichum gloeosporioides (strain Nara gc5)</name>
    <dbReference type="NCBI Taxonomy" id="1213859"/>
    <lineage>
        <taxon>Eukaryota</taxon>
        <taxon>Fungi</taxon>
        <taxon>Dikarya</taxon>
        <taxon>Ascomycota</taxon>
        <taxon>Pezizomycotina</taxon>
        <taxon>Sordariomycetes</taxon>
        <taxon>Hypocreomycetidae</taxon>
        <taxon>Glomerellales</taxon>
        <taxon>Glomerellaceae</taxon>
        <taxon>Colletotrichum</taxon>
        <taxon>Colletotrichum gloeosporioides species complex</taxon>
    </lineage>
</organism>